<dbReference type="GeneID" id="25742189"/>
<evidence type="ECO:0000256" key="2">
    <source>
        <dbReference type="ARBA" id="ARBA00022833"/>
    </source>
</evidence>
<keyword evidence="5" id="KW-1185">Reference proteome</keyword>
<sequence>MAVGGNHKARQFFNQHGWDETGSDKIEGKYTSRAAQLYKAQLEKEAAKLAAGSLVPASSGGAEAVVAAPAAAAPAPVAAAPVPVVPAPVVPRQATAPRPASTVLGGARKPAGSKLGLGVKKLEAKVDGALFEQAPAPEAPKPAPAAAAPRGPSDSGAAAPAPTAPAPSRFAYDTITAAGAPSSSGPAAAAAPARGKDGHLTIGGLGGDDFFRDPLGRAVAPKGSGPAAFGGIGFVPVASPSAPGQRGGSSSAVETEVAQKRFANAKAISSRDFESGNGESDYDRQSRLSKFSGSSAISSDAYFDRSGGAGGSGGGGGGGGGGRRPGGGGASDLDLTAAELVNRLSFHAKQDLDQVKEMAGSAVRNISSMASKFMNDLGKY</sequence>
<evidence type="ECO:0000313" key="5">
    <source>
        <dbReference type="Proteomes" id="UP000054498"/>
    </source>
</evidence>
<keyword evidence="2" id="KW-0862">Zinc</keyword>
<dbReference type="PANTHER" id="PTHR45686:SF4">
    <property type="entry name" value="ADP-RIBOSYLATION FACTOR GTPASE ACTIVATING PROTEIN 3, ISOFORM H"/>
    <property type="match status" value="1"/>
</dbReference>
<dbReference type="STRING" id="145388.A0A0D2KT56"/>
<evidence type="ECO:0000313" key="4">
    <source>
        <dbReference type="EMBL" id="KIY98648.1"/>
    </source>
</evidence>
<evidence type="ECO:0000256" key="3">
    <source>
        <dbReference type="SAM" id="MobiDB-lite"/>
    </source>
</evidence>
<dbReference type="Proteomes" id="UP000054498">
    <property type="component" value="Unassembled WGS sequence"/>
</dbReference>
<dbReference type="GO" id="GO:0000139">
    <property type="term" value="C:Golgi membrane"/>
    <property type="evidence" value="ECO:0007669"/>
    <property type="project" value="GOC"/>
</dbReference>
<dbReference type="OrthoDB" id="10266696at2759"/>
<feature type="compositionally biased region" description="Gly residues" evidence="3">
    <location>
        <begin position="307"/>
        <end position="330"/>
    </location>
</feature>
<dbReference type="GO" id="GO:0048205">
    <property type="term" value="P:COPI coating of Golgi vesicle"/>
    <property type="evidence" value="ECO:0007669"/>
    <property type="project" value="TreeGrafter"/>
</dbReference>
<accession>A0A0D2KT56</accession>
<dbReference type="PANTHER" id="PTHR45686">
    <property type="entry name" value="ADP-RIBOSYLATION FACTOR GTPASE ACTIVATING PROTEIN 3, ISOFORM H-RELATED"/>
    <property type="match status" value="1"/>
</dbReference>
<feature type="region of interest" description="Disordered" evidence="3">
    <location>
        <begin position="1"/>
        <end position="24"/>
    </location>
</feature>
<dbReference type="Gene3D" id="1.10.220.150">
    <property type="entry name" value="Arf GTPase activating protein"/>
    <property type="match status" value="1"/>
</dbReference>
<dbReference type="AlphaFoldDB" id="A0A0D2KT56"/>
<protein>
    <recommendedName>
        <fullName evidence="6">Arf-GAP domain-containing protein</fullName>
    </recommendedName>
</protein>
<name>A0A0D2KT56_9CHLO</name>
<dbReference type="RefSeq" id="XP_013897668.1">
    <property type="nucleotide sequence ID" value="XM_014042214.1"/>
</dbReference>
<dbReference type="EMBL" id="KK102112">
    <property type="protein sequence ID" value="KIY98648.1"/>
    <property type="molecule type" value="Genomic_DNA"/>
</dbReference>
<keyword evidence="1" id="KW-0479">Metal-binding</keyword>
<evidence type="ECO:0008006" key="6">
    <source>
        <dbReference type="Google" id="ProtNLM"/>
    </source>
</evidence>
<proteinExistence type="predicted"/>
<feature type="compositionally biased region" description="Low complexity" evidence="3">
    <location>
        <begin position="144"/>
        <end position="161"/>
    </location>
</feature>
<dbReference type="KEGG" id="mng:MNEG_9314"/>
<reference evidence="4 5" key="1">
    <citation type="journal article" date="2013" name="BMC Genomics">
        <title>Reconstruction of the lipid metabolism for the microalga Monoraphidium neglectum from its genome sequence reveals characteristics suitable for biofuel production.</title>
        <authorList>
            <person name="Bogen C."/>
            <person name="Al-Dilaimi A."/>
            <person name="Albersmeier A."/>
            <person name="Wichmann J."/>
            <person name="Grundmann M."/>
            <person name="Rupp O."/>
            <person name="Lauersen K.J."/>
            <person name="Blifernez-Klassen O."/>
            <person name="Kalinowski J."/>
            <person name="Goesmann A."/>
            <person name="Mussgnug J.H."/>
            <person name="Kruse O."/>
        </authorList>
    </citation>
    <scope>NUCLEOTIDE SEQUENCE [LARGE SCALE GENOMIC DNA]</scope>
    <source>
        <strain evidence="4 5">SAG 48.87</strain>
    </source>
</reference>
<organism evidence="4 5">
    <name type="scientific">Monoraphidium neglectum</name>
    <dbReference type="NCBI Taxonomy" id="145388"/>
    <lineage>
        <taxon>Eukaryota</taxon>
        <taxon>Viridiplantae</taxon>
        <taxon>Chlorophyta</taxon>
        <taxon>core chlorophytes</taxon>
        <taxon>Chlorophyceae</taxon>
        <taxon>CS clade</taxon>
        <taxon>Sphaeropleales</taxon>
        <taxon>Selenastraceae</taxon>
        <taxon>Monoraphidium</taxon>
    </lineage>
</organism>
<dbReference type="InterPro" id="IPR038508">
    <property type="entry name" value="ArfGAP_dom_sf"/>
</dbReference>
<feature type="region of interest" description="Disordered" evidence="3">
    <location>
        <begin position="302"/>
        <end position="333"/>
    </location>
</feature>
<dbReference type="GO" id="GO:0046872">
    <property type="term" value="F:metal ion binding"/>
    <property type="evidence" value="ECO:0007669"/>
    <property type="project" value="UniProtKB-KW"/>
</dbReference>
<feature type="region of interest" description="Disordered" evidence="3">
    <location>
        <begin position="135"/>
        <end position="168"/>
    </location>
</feature>
<evidence type="ECO:0000256" key="1">
    <source>
        <dbReference type="ARBA" id="ARBA00022723"/>
    </source>
</evidence>
<gene>
    <name evidence="4" type="ORF">MNEG_9314</name>
</gene>